<dbReference type="Proteomes" id="UP000629870">
    <property type="component" value="Unassembled WGS sequence"/>
</dbReference>
<evidence type="ECO:0000313" key="11">
    <source>
        <dbReference type="Proteomes" id="UP000629870"/>
    </source>
</evidence>
<evidence type="ECO:0000313" key="10">
    <source>
        <dbReference type="EMBL" id="MBB6015213.1"/>
    </source>
</evidence>
<dbReference type="Pfam" id="PF00510">
    <property type="entry name" value="COX3"/>
    <property type="match status" value="1"/>
</dbReference>
<keyword evidence="3" id="KW-1003">Cell membrane</keyword>
<comment type="subcellular location">
    <subcellularLocation>
        <location evidence="1 7">Cell membrane</location>
        <topology evidence="1 7">Multi-pass membrane protein</topology>
    </subcellularLocation>
</comment>
<organism evidence="10 11">
    <name type="scientific">Deinococcus radiopugnans ATCC 19172</name>
    <dbReference type="NCBI Taxonomy" id="585398"/>
    <lineage>
        <taxon>Bacteria</taxon>
        <taxon>Thermotogati</taxon>
        <taxon>Deinococcota</taxon>
        <taxon>Deinococci</taxon>
        <taxon>Deinococcales</taxon>
        <taxon>Deinococcaceae</taxon>
        <taxon>Deinococcus</taxon>
    </lineage>
</organism>
<feature type="transmembrane region" description="Helical" evidence="8">
    <location>
        <begin position="79"/>
        <end position="97"/>
    </location>
</feature>
<dbReference type="InterPro" id="IPR035973">
    <property type="entry name" value="Cyt_c_oxidase_su3-like_sf"/>
</dbReference>
<dbReference type="InterPro" id="IPR024791">
    <property type="entry name" value="Cyt_c/ubiquinol_Oxase_su3"/>
</dbReference>
<comment type="caution">
    <text evidence="10">The sequence shown here is derived from an EMBL/GenBank/DDBJ whole genome shotgun (WGS) entry which is preliminary data.</text>
</comment>
<feature type="transmembrane region" description="Helical" evidence="8">
    <location>
        <begin position="189"/>
        <end position="210"/>
    </location>
</feature>
<dbReference type="RefSeq" id="WP_249038913.1">
    <property type="nucleotide sequence ID" value="NZ_JACHEW010000002.1"/>
</dbReference>
<comment type="similarity">
    <text evidence="2 7">Belongs to the cytochrome c oxidase subunit 3 family.</text>
</comment>
<evidence type="ECO:0000256" key="3">
    <source>
        <dbReference type="ARBA" id="ARBA00022475"/>
    </source>
</evidence>
<evidence type="ECO:0000259" key="9">
    <source>
        <dbReference type="PROSITE" id="PS50253"/>
    </source>
</evidence>
<dbReference type="SUPFAM" id="SSF81452">
    <property type="entry name" value="Cytochrome c oxidase subunit III-like"/>
    <property type="match status" value="1"/>
</dbReference>
<dbReference type="EMBL" id="JACHEW010000002">
    <property type="protein sequence ID" value="MBB6015213.1"/>
    <property type="molecule type" value="Genomic_DNA"/>
</dbReference>
<dbReference type="PROSITE" id="PS50253">
    <property type="entry name" value="COX3"/>
    <property type="match status" value="1"/>
</dbReference>
<dbReference type="CDD" id="cd00386">
    <property type="entry name" value="Heme_Cu_Oxidase_III_like"/>
    <property type="match status" value="1"/>
</dbReference>
<evidence type="ECO:0000256" key="5">
    <source>
        <dbReference type="ARBA" id="ARBA00022989"/>
    </source>
</evidence>
<feature type="transmembrane region" description="Helical" evidence="8">
    <location>
        <begin position="109"/>
        <end position="126"/>
    </location>
</feature>
<feature type="transmembrane region" description="Helical" evidence="8">
    <location>
        <begin position="146"/>
        <end position="168"/>
    </location>
</feature>
<keyword evidence="4 7" id="KW-0812">Transmembrane</keyword>
<name>A0ABR6NME4_9DEIO</name>
<proteinExistence type="inferred from homology"/>
<dbReference type="InterPro" id="IPR000298">
    <property type="entry name" value="Cyt_c_oxidase-like_su3"/>
</dbReference>
<evidence type="ECO:0000256" key="6">
    <source>
        <dbReference type="ARBA" id="ARBA00023136"/>
    </source>
</evidence>
<feature type="transmembrane region" description="Helical" evidence="8">
    <location>
        <begin position="39"/>
        <end position="59"/>
    </location>
</feature>
<keyword evidence="6 8" id="KW-0472">Membrane</keyword>
<evidence type="ECO:0000256" key="4">
    <source>
        <dbReference type="ARBA" id="ARBA00022692"/>
    </source>
</evidence>
<sequence length="213" mass="22906">MSDNPASIPPIPRVSQALDVSRLPLPPGHMDASPRSNGFWGMAVFLVTDTVIFLLLLVANIYLRRYSQGPAQGALDPGTTVWFSLGLWASSGALVLADVFRKQAKLSGLLYLLTAALGLVFLYGQAQEYLHLNAQGATVDADLFFTGFYTLTGLHGLHVAFGALALLVTGALRFGGHLGRGREGFTAGLGLYWHFVDAVWVALFLLLYVWGGP</sequence>
<evidence type="ECO:0000256" key="2">
    <source>
        <dbReference type="ARBA" id="ARBA00010581"/>
    </source>
</evidence>
<dbReference type="Gene3D" id="1.20.120.80">
    <property type="entry name" value="Cytochrome c oxidase, subunit III, four-helix bundle"/>
    <property type="match status" value="1"/>
</dbReference>
<gene>
    <name evidence="10" type="ORF">HNQ04_000442</name>
</gene>
<keyword evidence="5 8" id="KW-1133">Transmembrane helix</keyword>
<dbReference type="PANTHER" id="PTHR11403">
    <property type="entry name" value="CYTOCHROME C OXIDASE SUBUNIT III"/>
    <property type="match status" value="1"/>
</dbReference>
<dbReference type="PANTHER" id="PTHR11403:SF2">
    <property type="entry name" value="CYTOCHROME BO(3) UBIQUINOL OXIDASE SUBUNIT 3"/>
    <property type="match status" value="1"/>
</dbReference>
<accession>A0ABR6NME4</accession>
<feature type="domain" description="Heme-copper oxidase subunit III family profile" evidence="9">
    <location>
        <begin position="19"/>
        <end position="212"/>
    </location>
</feature>
<keyword evidence="11" id="KW-1185">Reference proteome</keyword>
<evidence type="ECO:0000256" key="1">
    <source>
        <dbReference type="ARBA" id="ARBA00004651"/>
    </source>
</evidence>
<evidence type="ECO:0000256" key="8">
    <source>
        <dbReference type="SAM" id="Phobius"/>
    </source>
</evidence>
<evidence type="ECO:0000256" key="7">
    <source>
        <dbReference type="RuleBase" id="RU003376"/>
    </source>
</evidence>
<reference evidence="10 11" key="1">
    <citation type="submission" date="2020-08" db="EMBL/GenBank/DDBJ databases">
        <title>Genomic Encyclopedia of Type Strains, Phase IV (KMG-IV): sequencing the most valuable type-strain genomes for metagenomic binning, comparative biology and taxonomic classification.</title>
        <authorList>
            <person name="Goeker M."/>
        </authorList>
    </citation>
    <scope>NUCLEOTIDE SEQUENCE [LARGE SCALE GENOMIC DNA]</scope>
    <source>
        <strain evidence="10 11">DSM 12027</strain>
    </source>
</reference>
<dbReference type="InterPro" id="IPR013833">
    <property type="entry name" value="Cyt_c_oxidase_su3_a-hlx"/>
</dbReference>
<protein>
    <submittedName>
        <fullName evidence="10">Heme/copper-type cytochrome/quinol oxidase subunit 3</fullName>
    </submittedName>
</protein>